<dbReference type="InterPro" id="IPR036291">
    <property type="entry name" value="NAD(P)-bd_dom_sf"/>
</dbReference>
<evidence type="ECO:0000313" key="6">
    <source>
        <dbReference type="Proteomes" id="UP000219422"/>
    </source>
</evidence>
<evidence type="ECO:0000256" key="4">
    <source>
        <dbReference type="RuleBase" id="RU000363"/>
    </source>
</evidence>
<dbReference type="KEGG" id="sya:A6768_12560"/>
<protein>
    <submittedName>
        <fullName evidence="5">Short-chain dehydrogenase</fullName>
    </submittedName>
</protein>
<dbReference type="InterPro" id="IPR051687">
    <property type="entry name" value="Peroxisomal_Beta-Oxidation"/>
</dbReference>
<dbReference type="GO" id="GO:0016491">
    <property type="term" value="F:oxidoreductase activity"/>
    <property type="evidence" value="ECO:0007669"/>
    <property type="project" value="UniProtKB-KW"/>
</dbReference>
<evidence type="ECO:0000256" key="2">
    <source>
        <dbReference type="ARBA" id="ARBA00023002"/>
    </source>
</evidence>
<dbReference type="Gene3D" id="3.40.50.720">
    <property type="entry name" value="NAD(P)-binding Rossmann-like Domain"/>
    <property type="match status" value="1"/>
</dbReference>
<dbReference type="Proteomes" id="UP000219422">
    <property type="component" value="Chromosome"/>
</dbReference>
<dbReference type="PRINTS" id="PR00080">
    <property type="entry name" value="SDRFAMILY"/>
</dbReference>
<sequence length="309" mass="32963">MQRLKGKVAVVTGAGRNIGRAEAMLLAEQGAKVVVNDLGGGPYGTEAGDASLAEKVAQEIRDAGGEAVGQCSTVATREGGEAAVQQALDSFGRIDILVNNAGIVRPSRIDRMTDQDWKLCMDVSLTSSFYTCRAAAAHMIAQRSGVIVNTGSPSGFGHWGMANYSAAKEGLLGFTRTIARDLGEFGIRCNLIRPVSHLTGTHTPEIDQTIVEAARLGIPLLWNKPMVAPRMTALPEHVAALVVWLCTDAAGHISGRDFYIQGDEVALIPEPEAIRTSVHPGGWTLDALDEEANRSYIFGDIPNRFVRQG</sequence>
<dbReference type="EMBL" id="CP023741">
    <property type="protein sequence ID" value="ATI83293.1"/>
    <property type="molecule type" value="Genomic_DNA"/>
</dbReference>
<dbReference type="Pfam" id="PF00106">
    <property type="entry name" value="adh_short"/>
    <property type="match status" value="1"/>
</dbReference>
<reference evidence="5 6" key="1">
    <citation type="submission" date="2017-10" db="EMBL/GenBank/DDBJ databases">
        <title>Sphingobium yanoikuyae S72.</title>
        <authorList>
            <person name="Sanchez E."/>
            <person name="Bustos P."/>
            <person name="Mendoza P."/>
            <person name="Guo X."/>
            <person name="Mendoza A."/>
        </authorList>
    </citation>
    <scope>NUCLEOTIDE SEQUENCE [LARGE SCALE GENOMIC DNA]</scope>
    <source>
        <strain evidence="5 6">S72</strain>
    </source>
</reference>
<keyword evidence="2" id="KW-0560">Oxidoreductase</keyword>
<name>A0A291N7E2_SPHYA</name>
<gene>
    <name evidence="5" type="ORF">A6768_12560</name>
</gene>
<proteinExistence type="inferred from homology"/>
<comment type="catalytic activity">
    <reaction evidence="3">
        <text>2,5-dichlorocyclohexa-2,5-dien-1,4-diol + NAD(+) = 2,5-dichlorohydroquinone + NADH + H(+)</text>
        <dbReference type="Rhea" id="RHEA:15741"/>
        <dbReference type="ChEBI" id="CHEBI:15378"/>
        <dbReference type="ChEBI" id="CHEBI:27545"/>
        <dbReference type="ChEBI" id="CHEBI:28975"/>
        <dbReference type="ChEBI" id="CHEBI:57540"/>
        <dbReference type="ChEBI" id="CHEBI:57945"/>
    </reaction>
</comment>
<dbReference type="SUPFAM" id="SSF51735">
    <property type="entry name" value="NAD(P)-binding Rossmann-fold domains"/>
    <property type="match status" value="1"/>
</dbReference>
<dbReference type="PANTHER" id="PTHR45024:SF2">
    <property type="entry name" value="SCP2 DOMAIN-CONTAINING PROTEIN"/>
    <property type="match status" value="1"/>
</dbReference>
<dbReference type="PANTHER" id="PTHR45024">
    <property type="entry name" value="DEHYDROGENASES, SHORT CHAIN"/>
    <property type="match status" value="1"/>
</dbReference>
<evidence type="ECO:0000313" key="5">
    <source>
        <dbReference type="EMBL" id="ATI83293.1"/>
    </source>
</evidence>
<dbReference type="AlphaFoldDB" id="A0A291N7E2"/>
<dbReference type="InterPro" id="IPR002347">
    <property type="entry name" value="SDR_fam"/>
</dbReference>
<accession>A0A291N7E2</accession>
<organism evidence="5 6">
    <name type="scientific">Sphingobium yanoikuyae</name>
    <name type="common">Sphingomonas yanoikuyae</name>
    <dbReference type="NCBI Taxonomy" id="13690"/>
    <lineage>
        <taxon>Bacteria</taxon>
        <taxon>Pseudomonadati</taxon>
        <taxon>Pseudomonadota</taxon>
        <taxon>Alphaproteobacteria</taxon>
        <taxon>Sphingomonadales</taxon>
        <taxon>Sphingomonadaceae</taxon>
        <taxon>Sphingobium</taxon>
    </lineage>
</organism>
<evidence type="ECO:0000256" key="1">
    <source>
        <dbReference type="ARBA" id="ARBA00006484"/>
    </source>
</evidence>
<comment type="similarity">
    <text evidence="1 4">Belongs to the short-chain dehydrogenases/reductases (SDR) family.</text>
</comment>
<dbReference type="FunFam" id="3.40.50.720:FF:000084">
    <property type="entry name" value="Short-chain dehydrogenase reductase"/>
    <property type="match status" value="1"/>
</dbReference>
<dbReference type="PRINTS" id="PR00081">
    <property type="entry name" value="GDHRDH"/>
</dbReference>
<evidence type="ECO:0000256" key="3">
    <source>
        <dbReference type="ARBA" id="ARBA00051383"/>
    </source>
</evidence>